<keyword evidence="4" id="KW-0808">Transferase</keyword>
<evidence type="ECO:0000259" key="3">
    <source>
        <dbReference type="PROSITE" id="PS51186"/>
    </source>
</evidence>
<dbReference type="GO" id="GO:0016747">
    <property type="term" value="F:acyltransferase activity, transferring groups other than amino-acyl groups"/>
    <property type="evidence" value="ECO:0007669"/>
    <property type="project" value="InterPro"/>
</dbReference>
<dbReference type="GO" id="GO:0016757">
    <property type="term" value="F:glycosyltransferase activity"/>
    <property type="evidence" value="ECO:0007669"/>
    <property type="project" value="UniProtKB-KW"/>
</dbReference>
<dbReference type="CDD" id="cd04301">
    <property type="entry name" value="NAT_SF"/>
    <property type="match status" value="1"/>
</dbReference>
<feature type="domain" description="N-acetyltransferase" evidence="3">
    <location>
        <begin position="360"/>
        <end position="506"/>
    </location>
</feature>
<dbReference type="NCBIfam" id="TIGR03590">
    <property type="entry name" value="PseG"/>
    <property type="match status" value="1"/>
</dbReference>
<feature type="binding site" evidence="2">
    <location>
        <position position="168"/>
    </location>
    <ligand>
        <name>substrate</name>
    </ligand>
</feature>
<dbReference type="EC" id="2.4.1.227" evidence="4"/>
<reference evidence="4 5" key="1">
    <citation type="submission" date="2020-04" db="EMBL/GenBank/DDBJ databases">
        <authorList>
            <consortium name="Desulfovibrio sp. FSS-1 genome sequencing consortium"/>
            <person name="Shimoshige H."/>
            <person name="Kobayashi H."/>
            <person name="Maekawa T."/>
        </authorList>
    </citation>
    <scope>NUCLEOTIDE SEQUENCE [LARGE SCALE GENOMIC DNA]</scope>
    <source>
        <strain evidence="4 5">SIID29052-01</strain>
    </source>
</reference>
<evidence type="ECO:0000256" key="2">
    <source>
        <dbReference type="PIRSR" id="PIRSR620023-2"/>
    </source>
</evidence>
<name>A0A6V8LQU7_9BACT</name>
<evidence type="ECO:0000313" key="4">
    <source>
        <dbReference type="EMBL" id="GFK94863.1"/>
    </source>
</evidence>
<accession>A0A6V8LQU7</accession>
<dbReference type="Gene3D" id="3.40.630.30">
    <property type="match status" value="1"/>
</dbReference>
<sequence length="506" mass="53240">MPFSPAAPESAPGWLVIRADAGPDIGIGHVMRCLALAQAWMRGGGRALLAGWVTLPALVQRLEREGVVLSVPDSDDPDGIGSLLRAFEPLSSDPGAHWIVLDGYGFNPEHHAALRRDGRRLLVLDDQAHLPRYHADAILNQNIGAQHLAYDADPGAIVLTGPAYALLREELRAPSAQRPGEPDQVRRVLVTMGGADPDNTAEAVLRVLSQAGGGLEDVVVVAGPANPHLENLRQAVSCAPFPARLEVSPPDMAPLLAGTDLALSAAGSTAYELCLLGVPMALAVLAPNQRGVARGLEAAGAAVLLGETPLDEASAANALAALLRSRQVRQGLSRAGQRLVDGQGADRVVERLLSLSAETLRLRPASQADSALLLAWRNDPETIRASLQDRPVSLAEHNAWFAKSLADPSLRLYVAELEGRPAGTVRLNSDASGHVLSWTVAPSMRGQGVGKAMVRLAVQHAPRAVRAEIRQGNIASVRIALHAGLSLHSTSQGIHLYTGPGKEPAS</sequence>
<dbReference type="SUPFAM" id="SSF53756">
    <property type="entry name" value="UDP-Glycosyltransferase/glycogen phosphorylase"/>
    <property type="match status" value="1"/>
</dbReference>
<dbReference type="InterPro" id="IPR000182">
    <property type="entry name" value="GNAT_dom"/>
</dbReference>
<reference evidence="4 5" key="2">
    <citation type="submission" date="2020-05" db="EMBL/GenBank/DDBJ databases">
        <title>Draft genome sequence of Desulfovibrio sp. strainFSS-1.</title>
        <authorList>
            <person name="Shimoshige H."/>
            <person name="Kobayashi H."/>
            <person name="Maekawa T."/>
        </authorList>
    </citation>
    <scope>NUCLEOTIDE SEQUENCE [LARGE SCALE GENOMIC DNA]</scope>
    <source>
        <strain evidence="4 5">SIID29052-01</strain>
    </source>
</reference>
<proteinExistence type="predicted"/>
<dbReference type="AlphaFoldDB" id="A0A6V8LQU7"/>
<keyword evidence="5" id="KW-1185">Reference proteome</keyword>
<evidence type="ECO:0000313" key="5">
    <source>
        <dbReference type="Proteomes" id="UP000494245"/>
    </source>
</evidence>
<feature type="binding site" evidence="2">
    <location>
        <position position="272"/>
    </location>
    <ligand>
        <name>substrate</name>
    </ligand>
</feature>
<dbReference type="Gene3D" id="3.40.50.11190">
    <property type="match status" value="1"/>
</dbReference>
<dbReference type="RefSeq" id="WP_173085341.1">
    <property type="nucleotide sequence ID" value="NZ_BLTE01000012.1"/>
</dbReference>
<dbReference type="EMBL" id="BLTE01000012">
    <property type="protein sequence ID" value="GFK94863.1"/>
    <property type="molecule type" value="Genomic_DNA"/>
</dbReference>
<protein>
    <submittedName>
        <fullName evidence="4">UDP-N-acetylglucosamine--N-acetylmuramyl-(Pentapeptide) pyrophosphoryl-undecaprenol N-acetylglucosamine transferase</fullName>
        <ecNumber evidence="4">2.4.1.227</ecNumber>
    </submittedName>
</protein>
<comment type="caution">
    <text evidence="4">The sequence shown here is derived from an EMBL/GenBank/DDBJ whole genome shotgun (WGS) entry which is preliminary data.</text>
</comment>
<dbReference type="InterPro" id="IPR020023">
    <property type="entry name" value="PseG"/>
</dbReference>
<evidence type="ECO:0000256" key="1">
    <source>
        <dbReference type="PIRSR" id="PIRSR620023-1"/>
    </source>
</evidence>
<dbReference type="PROSITE" id="PS51186">
    <property type="entry name" value="GNAT"/>
    <property type="match status" value="1"/>
</dbReference>
<feature type="active site" description="Proton acceptor" evidence="1">
    <location>
        <position position="29"/>
    </location>
</feature>
<dbReference type="PANTHER" id="PTHR21015">
    <property type="entry name" value="UDP-N-ACETYLGLUCOSAMINE--N-ACETYLMURAMYL-(PENTAPEPTIDE) PYROPHOSPHORYL-UNDECAPRENOL N-ACETYLGLUCOSAMINE TRANSFERASE 1"/>
    <property type="match status" value="1"/>
</dbReference>
<dbReference type="Gene3D" id="3.40.50.2000">
    <property type="entry name" value="Glycogen Phosphorylase B"/>
    <property type="match status" value="1"/>
</dbReference>
<dbReference type="InterPro" id="IPR016181">
    <property type="entry name" value="Acyl_CoA_acyltransferase"/>
</dbReference>
<dbReference type="SUPFAM" id="SSF55729">
    <property type="entry name" value="Acyl-CoA N-acyltransferases (Nat)"/>
    <property type="match status" value="1"/>
</dbReference>
<dbReference type="Pfam" id="PF13302">
    <property type="entry name" value="Acetyltransf_3"/>
    <property type="match status" value="1"/>
</dbReference>
<dbReference type="PANTHER" id="PTHR21015:SF22">
    <property type="entry name" value="GLYCOSYLTRANSFERASE"/>
    <property type="match status" value="1"/>
</dbReference>
<dbReference type="Proteomes" id="UP000494245">
    <property type="component" value="Unassembled WGS sequence"/>
</dbReference>
<organism evidence="4 5">
    <name type="scientific">Fundidesulfovibrio magnetotacticus</name>
    <dbReference type="NCBI Taxonomy" id="2730080"/>
    <lineage>
        <taxon>Bacteria</taxon>
        <taxon>Pseudomonadati</taxon>
        <taxon>Thermodesulfobacteriota</taxon>
        <taxon>Desulfovibrionia</taxon>
        <taxon>Desulfovibrionales</taxon>
        <taxon>Desulfovibrionaceae</taxon>
        <taxon>Fundidesulfovibrio</taxon>
    </lineage>
</organism>
<keyword evidence="4" id="KW-0328">Glycosyltransferase</keyword>
<gene>
    <name evidence="4" type="primary">murG_3</name>
    <name evidence="4" type="ORF">NNJEOMEG_02711</name>
</gene>